<protein>
    <submittedName>
        <fullName evidence="6">UDP-2-acetamido-3-amino-2,3-dideoxy-glucuronate N-acetyltransferase</fullName>
    </submittedName>
</protein>
<keyword evidence="7" id="KW-1185">Reference proteome</keyword>
<dbReference type="Gene3D" id="3.30.360.10">
    <property type="entry name" value="Dihydrodipicolinate Reductase, domain 2"/>
    <property type="match status" value="1"/>
</dbReference>
<dbReference type="PANTHER" id="PTHR43377:SF6">
    <property type="entry name" value="GFO_IDH_MOCA-LIKE OXIDOREDUCTASE N-TERMINAL DOMAIN-CONTAINING PROTEIN"/>
    <property type="match status" value="1"/>
</dbReference>
<dbReference type="EMBL" id="FAOO01000012">
    <property type="protein sequence ID" value="CUU07095.1"/>
    <property type="molecule type" value="Genomic_DNA"/>
</dbReference>
<keyword evidence="3" id="KW-0012">Acyltransferase</keyword>
<dbReference type="InterPro" id="IPR000683">
    <property type="entry name" value="Gfo/Idh/MocA-like_OxRdtase_N"/>
</dbReference>
<evidence type="ECO:0000256" key="1">
    <source>
        <dbReference type="ARBA" id="ARBA00022679"/>
    </source>
</evidence>
<dbReference type="InterPro" id="IPR051450">
    <property type="entry name" value="Gfo/Idh/MocA_Oxidoreductases"/>
</dbReference>
<dbReference type="Pfam" id="PF00132">
    <property type="entry name" value="Hexapep"/>
    <property type="match status" value="2"/>
</dbReference>
<dbReference type="SUPFAM" id="SSF51161">
    <property type="entry name" value="Trimeric LpxA-like enzymes"/>
    <property type="match status" value="1"/>
</dbReference>
<evidence type="ECO:0000259" key="5">
    <source>
        <dbReference type="Pfam" id="PF22725"/>
    </source>
</evidence>
<evidence type="ECO:0000256" key="3">
    <source>
        <dbReference type="ARBA" id="ARBA00023315"/>
    </source>
</evidence>
<evidence type="ECO:0000313" key="7">
    <source>
        <dbReference type="Proteomes" id="UP000320623"/>
    </source>
</evidence>
<feature type="domain" description="GFO/IDH/MocA-like oxidoreductase" evidence="5">
    <location>
        <begin position="132"/>
        <end position="256"/>
    </location>
</feature>
<evidence type="ECO:0000313" key="6">
    <source>
        <dbReference type="EMBL" id="CUU07095.1"/>
    </source>
</evidence>
<dbReference type="STRING" id="1643428.GCA_001442855_01656"/>
<sequence length="537" mass="59799">MIENGMKKFIAVVGSGSWGKNLVRNFYEIGVLKVVCDINETNFDELKERYSAIYTNSIEEILKDDEIKAVAVATPSETHYELAKKFLLSGKDVFVEKPLVLKVDEAVELVKIAEGKNLILMVDHVLQYHPAVQKLKDLIKNGELGEIKYIYSNRLNFGKFRREENTLWSFAPHDVSLILSIAGEVPEKVSSFGGSYFFTEDTQANSSGLNDISKIPCDVTVTHLEFKNGIRAHIFVSWIHPYKEQKLVVIGTKKMAVFDDTERENKLVLYPHKVEWINSLPVAKKADVEVIDIPKDEPLRNACLHFVECVNLRKKPLTDGLESINVLKVLELASESLRNNGVKLKMGSNYFAHETAVIDQPCEIGEGTKIWHFTHIMSGAKIGRNCVIGQNCFIGSRAVIGNGVKIQNNVSVYDLVTLEDYVFVGPSAVFTNDINPRAKYPKGGKWIPTLVREGATIGANATILCGITIGRWAMVGAGAVVTRDVPDYAIVTGIPAKLTGWVCECGEKINFKKSKAVCKRCGRSYQKRGNKVTKIEN</sequence>
<evidence type="ECO:0000259" key="4">
    <source>
        <dbReference type="Pfam" id="PF01408"/>
    </source>
</evidence>
<dbReference type="InterPro" id="IPR036291">
    <property type="entry name" value="NAD(P)-bd_dom_sf"/>
</dbReference>
<dbReference type="Proteomes" id="UP000320623">
    <property type="component" value="Unassembled WGS sequence"/>
</dbReference>
<keyword evidence="1 6" id="KW-0808">Transferase</keyword>
<reference evidence="7" key="1">
    <citation type="submission" date="2015-11" db="EMBL/GenBank/DDBJ databases">
        <authorList>
            <person name="Varghese N."/>
        </authorList>
    </citation>
    <scope>NUCLEOTIDE SEQUENCE [LARGE SCALE GENOMIC DNA]</scope>
</reference>
<dbReference type="InterPro" id="IPR055170">
    <property type="entry name" value="GFO_IDH_MocA-like_dom"/>
</dbReference>
<dbReference type="Pfam" id="PF22725">
    <property type="entry name" value="GFO_IDH_MocA_C3"/>
    <property type="match status" value="1"/>
</dbReference>
<dbReference type="InterPro" id="IPR011004">
    <property type="entry name" value="Trimer_LpxA-like_sf"/>
</dbReference>
<dbReference type="GO" id="GO:0000166">
    <property type="term" value="F:nucleotide binding"/>
    <property type="evidence" value="ECO:0007669"/>
    <property type="project" value="InterPro"/>
</dbReference>
<dbReference type="PROSITE" id="PS00101">
    <property type="entry name" value="HEXAPEP_TRANSFERASES"/>
    <property type="match status" value="1"/>
</dbReference>
<name>A0A0S4N772_9BACT</name>
<gene>
    <name evidence="6" type="ORF">JGI1_01692</name>
</gene>
<dbReference type="Gene3D" id="3.40.50.720">
    <property type="entry name" value="NAD(P)-binding Rossmann-like Domain"/>
    <property type="match status" value="1"/>
</dbReference>
<dbReference type="InterPro" id="IPR001451">
    <property type="entry name" value="Hexapep"/>
</dbReference>
<dbReference type="PANTHER" id="PTHR43377">
    <property type="entry name" value="BILIVERDIN REDUCTASE A"/>
    <property type="match status" value="1"/>
</dbReference>
<accession>A0A0S4N772</accession>
<dbReference type="InterPro" id="IPR018357">
    <property type="entry name" value="Hexapep_transf_CS"/>
</dbReference>
<dbReference type="SUPFAM" id="SSF55347">
    <property type="entry name" value="Glyceraldehyde-3-phosphate dehydrogenase-like, C-terminal domain"/>
    <property type="match status" value="1"/>
</dbReference>
<keyword evidence="2" id="KW-0677">Repeat</keyword>
<dbReference type="SUPFAM" id="SSF51735">
    <property type="entry name" value="NAD(P)-binding Rossmann-fold domains"/>
    <property type="match status" value="1"/>
</dbReference>
<proteinExistence type="predicted"/>
<dbReference type="AlphaFoldDB" id="A0A0S4N772"/>
<organism evidence="6 7">
    <name type="scientific">Candidatus Thermokryptus mobilis</name>
    <dbReference type="NCBI Taxonomy" id="1643428"/>
    <lineage>
        <taxon>Bacteria</taxon>
        <taxon>Pseudomonadati</taxon>
        <taxon>Candidatus Kryptoniota</taxon>
        <taxon>Candidatus Thermokryptus</taxon>
    </lineage>
</organism>
<evidence type="ECO:0000256" key="2">
    <source>
        <dbReference type="ARBA" id="ARBA00022737"/>
    </source>
</evidence>
<dbReference type="CDD" id="cd03358">
    <property type="entry name" value="LbH_WxcM_N_like"/>
    <property type="match status" value="1"/>
</dbReference>
<dbReference type="Gene3D" id="2.160.10.10">
    <property type="entry name" value="Hexapeptide repeat proteins"/>
    <property type="match status" value="1"/>
</dbReference>
<feature type="domain" description="Gfo/Idh/MocA-like oxidoreductase N-terminal" evidence="4">
    <location>
        <begin position="10"/>
        <end position="124"/>
    </location>
</feature>
<dbReference type="GO" id="GO:0016746">
    <property type="term" value="F:acyltransferase activity"/>
    <property type="evidence" value="ECO:0007669"/>
    <property type="project" value="UniProtKB-KW"/>
</dbReference>
<dbReference type="Pfam" id="PF01408">
    <property type="entry name" value="GFO_IDH_MocA"/>
    <property type="match status" value="1"/>
</dbReference>